<reference evidence="1" key="1">
    <citation type="submission" date="2018-02" db="EMBL/GenBank/DDBJ databases">
        <title>Rhizophora mucronata_Transcriptome.</title>
        <authorList>
            <person name="Meera S.P."/>
            <person name="Sreeshan A."/>
            <person name="Augustine A."/>
        </authorList>
    </citation>
    <scope>NUCLEOTIDE SEQUENCE</scope>
    <source>
        <tissue evidence="1">Leaf</tissue>
    </source>
</reference>
<accession>A0A2P2JQC9</accession>
<dbReference type="EMBL" id="GGEC01015194">
    <property type="protein sequence ID" value="MBW95677.1"/>
    <property type="molecule type" value="Transcribed_RNA"/>
</dbReference>
<proteinExistence type="predicted"/>
<protein>
    <submittedName>
        <fullName evidence="1">Uncharacterized protein</fullName>
    </submittedName>
</protein>
<evidence type="ECO:0000313" key="1">
    <source>
        <dbReference type="EMBL" id="MBW95677.1"/>
    </source>
</evidence>
<sequence>MYRTIYHGRHTCSSKLQKGPPIIADPADSDSSIIIRFNNTDNFAGKQEGGPFPITSVKQEQDQEVMPLPGDLIYHNQSSSSNCLLSPDHFSAFDRADVISGVNSCTASTHSFDMDVMVGAVDFDDDVLQYVEFS</sequence>
<organism evidence="1">
    <name type="scientific">Rhizophora mucronata</name>
    <name type="common">Asiatic mangrove</name>
    <dbReference type="NCBI Taxonomy" id="61149"/>
    <lineage>
        <taxon>Eukaryota</taxon>
        <taxon>Viridiplantae</taxon>
        <taxon>Streptophyta</taxon>
        <taxon>Embryophyta</taxon>
        <taxon>Tracheophyta</taxon>
        <taxon>Spermatophyta</taxon>
        <taxon>Magnoliopsida</taxon>
        <taxon>eudicotyledons</taxon>
        <taxon>Gunneridae</taxon>
        <taxon>Pentapetalae</taxon>
        <taxon>rosids</taxon>
        <taxon>fabids</taxon>
        <taxon>Malpighiales</taxon>
        <taxon>Rhizophoraceae</taxon>
        <taxon>Rhizophora</taxon>
    </lineage>
</organism>
<name>A0A2P2JQC9_RHIMU</name>
<dbReference type="AlphaFoldDB" id="A0A2P2JQC9"/>